<gene>
    <name evidence="7" type="ORF">DFH07DRAFT_769108</name>
</gene>
<dbReference type="Gene3D" id="3.50.50.60">
    <property type="entry name" value="FAD/NAD(P)-binding domain"/>
    <property type="match status" value="2"/>
</dbReference>
<evidence type="ECO:0000259" key="6">
    <source>
        <dbReference type="Pfam" id="PF00732"/>
    </source>
</evidence>
<feature type="region of interest" description="Disordered" evidence="5">
    <location>
        <begin position="1"/>
        <end position="25"/>
    </location>
</feature>
<dbReference type="InterPro" id="IPR036188">
    <property type="entry name" value="FAD/NAD-bd_sf"/>
</dbReference>
<dbReference type="GO" id="GO:0050660">
    <property type="term" value="F:flavin adenine dinucleotide binding"/>
    <property type="evidence" value="ECO:0007669"/>
    <property type="project" value="InterPro"/>
</dbReference>
<dbReference type="Proteomes" id="UP001215280">
    <property type="component" value="Unassembled WGS sequence"/>
</dbReference>
<evidence type="ECO:0000256" key="5">
    <source>
        <dbReference type="SAM" id="MobiDB-lite"/>
    </source>
</evidence>
<protein>
    <recommendedName>
        <fullName evidence="6">Glucose-methanol-choline oxidoreductase N-terminal domain-containing protein</fullName>
    </recommendedName>
</protein>
<comment type="cofactor">
    <cofactor evidence="1">
        <name>FAD</name>
        <dbReference type="ChEBI" id="CHEBI:57692"/>
    </cofactor>
</comment>
<feature type="domain" description="Glucose-methanol-choline oxidoreductase N-terminal" evidence="6">
    <location>
        <begin position="29"/>
        <end position="154"/>
    </location>
</feature>
<sequence>MWPFSSQDIPSYPSSSRNSSGGRKSGKTYDYTVVGGGAAGCCLASRLSEDPSIYVLVLERGRVNNAWYSRLMSSDTTRSSTPIVKSPSLPLEAVYGKRLNVVHAGALGGGSAVNAMLVTRGAVGDFDRWAELGHPSWDYAALRPYFMKSERRASTTPRRIVDTRVHGLTKLSRTSLSKSNRRSRMQHLSEKMDVPYKAHNPSQSYVRDLNSAKAPVDAFATLDATIDSKMCRGRRSRSRVRVRRQFYIRKIICARREGSRRLLRGIRVAQLLLLSGIGPKEHLEYTGIEVVKDVPGVGARLQDRLCVAVLYDVPLEDTLHHIENSTWAGVLTRTRQLLPGAEKHPGSELCWALDLNSTSSPASPDYHGQPLQVPPSVLPHVQLDLRPMYLSCPPLRSQAGSPPLAELNDLSRVGAHAEETGRVDERVRRHTYADVRRAVPTFVGTRRHTLGLSPTWADVRWTGMPTCLDESRYSSAHVGASVPTGPLNAVTIVGKIKNRV</sequence>
<accession>A0AAD7NP76</accession>
<comment type="similarity">
    <text evidence="2">Belongs to the GMC oxidoreductase family.</text>
</comment>
<dbReference type="Pfam" id="PF00732">
    <property type="entry name" value="GMC_oxred_N"/>
    <property type="match status" value="1"/>
</dbReference>
<evidence type="ECO:0000256" key="4">
    <source>
        <dbReference type="ARBA" id="ARBA00022827"/>
    </source>
</evidence>
<evidence type="ECO:0000256" key="1">
    <source>
        <dbReference type="ARBA" id="ARBA00001974"/>
    </source>
</evidence>
<dbReference type="PANTHER" id="PTHR11552:SF147">
    <property type="entry name" value="CHOLINE DEHYDROGENASE, MITOCHONDRIAL"/>
    <property type="match status" value="1"/>
</dbReference>
<keyword evidence="4" id="KW-0274">FAD</keyword>
<organism evidence="7 8">
    <name type="scientific">Mycena maculata</name>
    <dbReference type="NCBI Taxonomy" id="230809"/>
    <lineage>
        <taxon>Eukaryota</taxon>
        <taxon>Fungi</taxon>
        <taxon>Dikarya</taxon>
        <taxon>Basidiomycota</taxon>
        <taxon>Agaricomycotina</taxon>
        <taxon>Agaricomycetes</taxon>
        <taxon>Agaricomycetidae</taxon>
        <taxon>Agaricales</taxon>
        <taxon>Marasmiineae</taxon>
        <taxon>Mycenaceae</taxon>
        <taxon>Mycena</taxon>
    </lineage>
</organism>
<evidence type="ECO:0000256" key="3">
    <source>
        <dbReference type="ARBA" id="ARBA00022630"/>
    </source>
</evidence>
<keyword evidence="3" id="KW-0285">Flavoprotein</keyword>
<dbReference type="InterPro" id="IPR000172">
    <property type="entry name" value="GMC_OxRdtase_N"/>
</dbReference>
<evidence type="ECO:0000313" key="7">
    <source>
        <dbReference type="EMBL" id="KAJ7769213.1"/>
    </source>
</evidence>
<proteinExistence type="inferred from homology"/>
<reference evidence="7" key="1">
    <citation type="submission" date="2023-03" db="EMBL/GenBank/DDBJ databases">
        <title>Massive genome expansion in bonnet fungi (Mycena s.s.) driven by repeated elements and novel gene families across ecological guilds.</title>
        <authorList>
            <consortium name="Lawrence Berkeley National Laboratory"/>
            <person name="Harder C.B."/>
            <person name="Miyauchi S."/>
            <person name="Viragh M."/>
            <person name="Kuo A."/>
            <person name="Thoen E."/>
            <person name="Andreopoulos B."/>
            <person name="Lu D."/>
            <person name="Skrede I."/>
            <person name="Drula E."/>
            <person name="Henrissat B."/>
            <person name="Morin E."/>
            <person name="Kohler A."/>
            <person name="Barry K."/>
            <person name="LaButti K."/>
            <person name="Morin E."/>
            <person name="Salamov A."/>
            <person name="Lipzen A."/>
            <person name="Mereny Z."/>
            <person name="Hegedus B."/>
            <person name="Baldrian P."/>
            <person name="Stursova M."/>
            <person name="Weitz H."/>
            <person name="Taylor A."/>
            <person name="Grigoriev I.V."/>
            <person name="Nagy L.G."/>
            <person name="Martin F."/>
            <person name="Kauserud H."/>
        </authorList>
    </citation>
    <scope>NUCLEOTIDE SEQUENCE</scope>
    <source>
        <strain evidence="7">CBHHK188m</strain>
    </source>
</reference>
<name>A0AAD7NP76_9AGAR</name>
<dbReference type="SUPFAM" id="SSF51905">
    <property type="entry name" value="FAD/NAD(P)-binding domain"/>
    <property type="match status" value="1"/>
</dbReference>
<dbReference type="EMBL" id="JARJLG010000026">
    <property type="protein sequence ID" value="KAJ7769213.1"/>
    <property type="molecule type" value="Genomic_DNA"/>
</dbReference>
<dbReference type="InterPro" id="IPR012132">
    <property type="entry name" value="GMC_OxRdtase"/>
</dbReference>
<dbReference type="PANTHER" id="PTHR11552">
    <property type="entry name" value="GLUCOSE-METHANOL-CHOLINE GMC OXIDOREDUCTASE"/>
    <property type="match status" value="1"/>
</dbReference>
<dbReference type="Gene3D" id="3.30.560.10">
    <property type="entry name" value="Glucose Oxidase, domain 3"/>
    <property type="match status" value="2"/>
</dbReference>
<dbReference type="GO" id="GO:0016614">
    <property type="term" value="F:oxidoreductase activity, acting on CH-OH group of donors"/>
    <property type="evidence" value="ECO:0007669"/>
    <property type="project" value="InterPro"/>
</dbReference>
<dbReference type="AlphaFoldDB" id="A0AAD7NP76"/>
<keyword evidence="8" id="KW-1185">Reference proteome</keyword>
<feature type="compositionally biased region" description="Low complexity" evidence="5">
    <location>
        <begin position="1"/>
        <end position="22"/>
    </location>
</feature>
<evidence type="ECO:0000313" key="8">
    <source>
        <dbReference type="Proteomes" id="UP001215280"/>
    </source>
</evidence>
<comment type="caution">
    <text evidence="7">The sequence shown here is derived from an EMBL/GenBank/DDBJ whole genome shotgun (WGS) entry which is preliminary data.</text>
</comment>
<evidence type="ECO:0000256" key="2">
    <source>
        <dbReference type="ARBA" id="ARBA00010790"/>
    </source>
</evidence>